<dbReference type="SUPFAM" id="SSF52540">
    <property type="entry name" value="P-loop containing nucleoside triphosphate hydrolases"/>
    <property type="match status" value="1"/>
</dbReference>
<sequence>MESIQATPINHPFHTLGRSHELSSFVTVLEKIDPRKSHTTTKVEGTIQPAQRVFTVAISGCTSSGKTTLALLLSEIFSSFPPKESSADNDSPLGSEKENLGDSQATTSFATPFTTTIHQDAFFIPKVHCPFVEFSSTHKDKSFMKESVAQIYENPIYFYSWTGKEGEGIARIAGPNTDCMDAVDFGNLLRKVKAAQRNKIEPEKDARYKDDADKKQLIQKYSGVIASMRKRVKEHFALPTTNHTSGYGGSITDYINGWVFVEGFLLFSKTMPSDNQCSGLDDCSKDDLHAEGLKDLQPEVNEEVMAMDKQLIRMKTERIPSKDALMQEFDVKLFLPTTKEVAKHRRMSRFPYVDFPVGGRHLGQMWKSEGYFEDVVWKDYQDSFGWLLTETGKENVDGVFVRTTFDDTVENTVEWAVGIILRVLSSRGKN</sequence>
<evidence type="ECO:0000256" key="1">
    <source>
        <dbReference type="SAM" id="MobiDB-lite"/>
    </source>
</evidence>
<comment type="caution">
    <text evidence="2">The sequence shown here is derived from an EMBL/GenBank/DDBJ whole genome shotgun (WGS) entry which is preliminary data.</text>
</comment>
<keyword evidence="3" id="KW-1185">Reference proteome</keyword>
<reference evidence="2 3" key="1">
    <citation type="journal article" date="2014" name="Genome Announc.">
        <title>Draft genome sequence of Sclerotinia borealis, a psychrophilic plant pathogenic fungus.</title>
        <authorList>
            <person name="Mardanov A.V."/>
            <person name="Beletsky A.V."/>
            <person name="Kadnikov V.V."/>
            <person name="Ignatov A.N."/>
            <person name="Ravin N.V."/>
        </authorList>
    </citation>
    <scope>NUCLEOTIDE SEQUENCE [LARGE SCALE GENOMIC DNA]</scope>
    <source>
        <strain evidence="3">F-4157</strain>
    </source>
</reference>
<protein>
    <recommendedName>
        <fullName evidence="4">Nicotinamide riboside kinase 1</fullName>
    </recommendedName>
</protein>
<accession>W9CKW5</accession>
<evidence type="ECO:0000313" key="3">
    <source>
        <dbReference type="Proteomes" id="UP000019487"/>
    </source>
</evidence>
<evidence type="ECO:0008006" key="4">
    <source>
        <dbReference type="Google" id="ProtNLM"/>
    </source>
</evidence>
<dbReference type="STRING" id="1432307.W9CKW5"/>
<feature type="region of interest" description="Disordered" evidence="1">
    <location>
        <begin position="81"/>
        <end position="102"/>
    </location>
</feature>
<name>W9CKW5_SCLBF</name>
<dbReference type="AlphaFoldDB" id="W9CKW5"/>
<dbReference type="EMBL" id="AYSA01000085">
    <property type="protein sequence ID" value="ESZ97432.1"/>
    <property type="molecule type" value="Genomic_DNA"/>
</dbReference>
<dbReference type="HOGENOM" id="CLU_616879_0_0_1"/>
<dbReference type="OrthoDB" id="10264655at2759"/>
<dbReference type="Proteomes" id="UP000019487">
    <property type="component" value="Unassembled WGS sequence"/>
</dbReference>
<proteinExistence type="predicted"/>
<gene>
    <name evidence="2" type="ORF">SBOR_2121</name>
</gene>
<dbReference type="InterPro" id="IPR027417">
    <property type="entry name" value="P-loop_NTPase"/>
</dbReference>
<evidence type="ECO:0000313" key="2">
    <source>
        <dbReference type="EMBL" id="ESZ97432.1"/>
    </source>
</evidence>
<dbReference type="Gene3D" id="3.40.50.300">
    <property type="entry name" value="P-loop containing nucleotide triphosphate hydrolases"/>
    <property type="match status" value="1"/>
</dbReference>
<organism evidence="2 3">
    <name type="scientific">Sclerotinia borealis (strain F-4128)</name>
    <dbReference type="NCBI Taxonomy" id="1432307"/>
    <lineage>
        <taxon>Eukaryota</taxon>
        <taxon>Fungi</taxon>
        <taxon>Dikarya</taxon>
        <taxon>Ascomycota</taxon>
        <taxon>Pezizomycotina</taxon>
        <taxon>Leotiomycetes</taxon>
        <taxon>Helotiales</taxon>
        <taxon>Sclerotiniaceae</taxon>
        <taxon>Sclerotinia</taxon>
    </lineage>
</organism>